<dbReference type="AlphaFoldDB" id="A0A9X2L401"/>
<organism evidence="8 9">
    <name type="scientific">Gracilimonas sediminicola</name>
    <dbReference type="NCBI Taxonomy" id="2952158"/>
    <lineage>
        <taxon>Bacteria</taxon>
        <taxon>Pseudomonadati</taxon>
        <taxon>Balneolota</taxon>
        <taxon>Balneolia</taxon>
        <taxon>Balneolales</taxon>
        <taxon>Balneolaceae</taxon>
        <taxon>Gracilimonas</taxon>
    </lineage>
</organism>
<feature type="domain" description="Flagellar basal body rod protein N-terminal" evidence="5">
    <location>
        <begin position="5"/>
        <end position="35"/>
    </location>
</feature>
<keyword evidence="3 4" id="KW-0975">Bacterial flagellum</keyword>
<keyword evidence="8" id="KW-0282">Flagellum</keyword>
<dbReference type="EMBL" id="JANDBC010000002">
    <property type="protein sequence ID" value="MCP9291872.1"/>
    <property type="molecule type" value="Genomic_DNA"/>
</dbReference>
<keyword evidence="8" id="KW-0969">Cilium</keyword>
<comment type="caution">
    <text evidence="8">The sequence shown here is derived from an EMBL/GenBank/DDBJ whole genome shotgun (WGS) entry which is preliminary data.</text>
</comment>
<proteinExistence type="inferred from homology"/>
<name>A0A9X2L401_9BACT</name>
<keyword evidence="8" id="KW-0966">Cell projection</keyword>
<dbReference type="PANTHER" id="PTHR30435">
    <property type="entry name" value="FLAGELLAR PROTEIN"/>
    <property type="match status" value="1"/>
</dbReference>
<dbReference type="InterPro" id="IPR020013">
    <property type="entry name" value="Flagellar_FlgE/F/G"/>
</dbReference>
<evidence type="ECO:0000256" key="1">
    <source>
        <dbReference type="ARBA" id="ARBA00004117"/>
    </source>
</evidence>
<comment type="subcellular location">
    <subcellularLocation>
        <location evidence="1 4">Bacterial flagellum basal body</location>
    </subcellularLocation>
</comment>
<evidence type="ECO:0000259" key="5">
    <source>
        <dbReference type="Pfam" id="PF00460"/>
    </source>
</evidence>
<evidence type="ECO:0000256" key="4">
    <source>
        <dbReference type="RuleBase" id="RU362116"/>
    </source>
</evidence>
<dbReference type="GO" id="GO:0071978">
    <property type="term" value="P:bacterial-type flagellum-dependent swarming motility"/>
    <property type="evidence" value="ECO:0007669"/>
    <property type="project" value="TreeGrafter"/>
</dbReference>
<evidence type="ECO:0000256" key="2">
    <source>
        <dbReference type="ARBA" id="ARBA00009677"/>
    </source>
</evidence>
<evidence type="ECO:0000259" key="7">
    <source>
        <dbReference type="Pfam" id="PF22692"/>
    </source>
</evidence>
<evidence type="ECO:0000259" key="6">
    <source>
        <dbReference type="Pfam" id="PF06429"/>
    </source>
</evidence>
<dbReference type="Pfam" id="PF00460">
    <property type="entry name" value="Flg_bb_rod"/>
    <property type="match status" value="1"/>
</dbReference>
<dbReference type="PANTHER" id="PTHR30435:SF19">
    <property type="entry name" value="FLAGELLAR BASAL-BODY ROD PROTEIN FLGG"/>
    <property type="match status" value="1"/>
</dbReference>
<dbReference type="Pfam" id="PF06429">
    <property type="entry name" value="Flg_bbr_C"/>
    <property type="match status" value="1"/>
</dbReference>
<dbReference type="RefSeq" id="WP_255134746.1">
    <property type="nucleotide sequence ID" value="NZ_JANDBC010000002.1"/>
</dbReference>
<keyword evidence="9" id="KW-1185">Reference proteome</keyword>
<evidence type="ECO:0000313" key="8">
    <source>
        <dbReference type="EMBL" id="MCP9291872.1"/>
    </source>
</evidence>
<dbReference type="Proteomes" id="UP001139125">
    <property type="component" value="Unassembled WGS sequence"/>
</dbReference>
<dbReference type="PROSITE" id="PS00588">
    <property type="entry name" value="FLAGELLA_BB_ROD"/>
    <property type="match status" value="1"/>
</dbReference>
<dbReference type="InterPro" id="IPR001444">
    <property type="entry name" value="Flag_bb_rod_N"/>
</dbReference>
<feature type="domain" description="Flagellar basal-body/hook protein C-terminal" evidence="6">
    <location>
        <begin position="197"/>
        <end position="240"/>
    </location>
</feature>
<accession>A0A9X2L401</accession>
<dbReference type="InterPro" id="IPR019776">
    <property type="entry name" value="Flagellar_basal_body_rod_CS"/>
</dbReference>
<dbReference type="InterPro" id="IPR053967">
    <property type="entry name" value="LlgE_F_G-like_D1"/>
</dbReference>
<dbReference type="SUPFAM" id="SSF117143">
    <property type="entry name" value="Flagellar hook protein flgE"/>
    <property type="match status" value="1"/>
</dbReference>
<dbReference type="NCBIfam" id="TIGR03506">
    <property type="entry name" value="FlgEFG_subfam"/>
    <property type="match status" value="1"/>
</dbReference>
<evidence type="ECO:0000256" key="3">
    <source>
        <dbReference type="ARBA" id="ARBA00023143"/>
    </source>
</evidence>
<gene>
    <name evidence="8" type="ORF">NM125_09830</name>
</gene>
<comment type="similarity">
    <text evidence="2 4">Belongs to the flagella basal body rod proteins family.</text>
</comment>
<feature type="domain" description="Flagellar hook protein FlgE/F/G-like D1" evidence="7">
    <location>
        <begin position="80"/>
        <end position="151"/>
    </location>
</feature>
<evidence type="ECO:0000313" key="9">
    <source>
        <dbReference type="Proteomes" id="UP001139125"/>
    </source>
</evidence>
<reference evidence="8" key="1">
    <citation type="submission" date="2022-06" db="EMBL/GenBank/DDBJ databases">
        <title>Gracilimonas sp. CAU 1638 isolated from sea sediment.</title>
        <authorList>
            <person name="Kim W."/>
        </authorList>
    </citation>
    <scope>NUCLEOTIDE SEQUENCE</scope>
    <source>
        <strain evidence="8">CAU 1638</strain>
    </source>
</reference>
<dbReference type="Pfam" id="PF22692">
    <property type="entry name" value="LlgE_F_G_D1"/>
    <property type="match status" value="1"/>
</dbReference>
<dbReference type="InterPro" id="IPR010930">
    <property type="entry name" value="Flg_bb/hook_C_dom"/>
</dbReference>
<dbReference type="InterPro" id="IPR037925">
    <property type="entry name" value="FlgE/F/G-like"/>
</dbReference>
<sequence length="246" mass="27598">MIDRLYTQMQAMQVLNRSQEMTADNLSNINTPGFKGTKVFYRMFQENVNGKTISKSVPMQQVNLEQGVLEPTGNEFDMGINGDGFFVVEENGEQFLTRDGRFHLNPDGYLVNSSGAKVMGDSGPVQLAEYMQSNGETGGNAMLEVSKDGTIRLNNKAQDRLRIVNVEDPAMLNRKGSAYFSVIDEDMLSEDSTGMVMQGYYEKGNVQPLTEMVDMMRNMQAFESQQRALKTTDEMLSQVTTRLGRF</sequence>
<dbReference type="GO" id="GO:0009425">
    <property type="term" value="C:bacterial-type flagellum basal body"/>
    <property type="evidence" value="ECO:0007669"/>
    <property type="project" value="UniProtKB-SubCell"/>
</dbReference>
<protein>
    <submittedName>
        <fullName evidence="8">Flagellar hook basal-body protein</fullName>
    </submittedName>
</protein>